<dbReference type="KEGG" id="egl:EGR_08214"/>
<reference evidence="2 3" key="1">
    <citation type="journal article" date="2013" name="Nat. Genet.">
        <title>The genome of the hydatid tapeworm Echinococcus granulosus.</title>
        <authorList>
            <person name="Zheng H."/>
            <person name="Zhang W."/>
            <person name="Zhang L."/>
            <person name="Zhang Z."/>
            <person name="Li J."/>
            <person name="Lu G."/>
            <person name="Zhu Y."/>
            <person name="Wang Y."/>
            <person name="Huang Y."/>
            <person name="Liu J."/>
            <person name="Kang H."/>
            <person name="Chen J."/>
            <person name="Wang L."/>
            <person name="Chen A."/>
            <person name="Yu S."/>
            <person name="Gao Z."/>
            <person name="Jin L."/>
            <person name="Gu W."/>
            <person name="Wang Z."/>
            <person name="Zhao L."/>
            <person name="Shi B."/>
            <person name="Wen H."/>
            <person name="Lin R."/>
            <person name="Jones M.K."/>
            <person name="Brejova B."/>
            <person name="Vinar T."/>
            <person name="Zhao G."/>
            <person name="McManus D.P."/>
            <person name="Chen Z."/>
            <person name="Zhou Y."/>
            <person name="Wang S."/>
        </authorList>
    </citation>
    <scope>NUCLEOTIDE SEQUENCE [LARGE SCALE GENOMIC DNA]</scope>
</reference>
<comment type="caution">
    <text evidence="2">The sequence shown here is derived from an EMBL/GenBank/DDBJ whole genome shotgun (WGS) entry which is preliminary data.</text>
</comment>
<evidence type="ECO:0000313" key="2">
    <source>
        <dbReference type="EMBL" id="EUB56908.1"/>
    </source>
</evidence>
<feature type="transmembrane region" description="Helical" evidence="1">
    <location>
        <begin position="29"/>
        <end position="47"/>
    </location>
</feature>
<dbReference type="Proteomes" id="UP000019149">
    <property type="component" value="Unassembled WGS sequence"/>
</dbReference>
<dbReference type="AlphaFoldDB" id="W6U6P4"/>
<organism evidence="2 3">
    <name type="scientific">Echinococcus granulosus</name>
    <name type="common">Hydatid tapeworm</name>
    <dbReference type="NCBI Taxonomy" id="6210"/>
    <lineage>
        <taxon>Eukaryota</taxon>
        <taxon>Metazoa</taxon>
        <taxon>Spiralia</taxon>
        <taxon>Lophotrochozoa</taxon>
        <taxon>Platyhelminthes</taxon>
        <taxon>Cestoda</taxon>
        <taxon>Eucestoda</taxon>
        <taxon>Cyclophyllidea</taxon>
        <taxon>Taeniidae</taxon>
        <taxon>Echinococcus</taxon>
        <taxon>Echinococcus granulosus group</taxon>
    </lineage>
</organism>
<evidence type="ECO:0000313" key="3">
    <source>
        <dbReference type="Proteomes" id="UP000019149"/>
    </source>
</evidence>
<keyword evidence="3" id="KW-1185">Reference proteome</keyword>
<keyword evidence="1" id="KW-0812">Transmembrane</keyword>
<protein>
    <submittedName>
        <fullName evidence="2">Uncharacterized protein</fullName>
    </submittedName>
</protein>
<proteinExistence type="predicted"/>
<dbReference type="EMBL" id="APAU02000099">
    <property type="protein sequence ID" value="EUB56908.1"/>
    <property type="molecule type" value="Genomic_DNA"/>
</dbReference>
<dbReference type="RefSeq" id="XP_024348104.1">
    <property type="nucleotide sequence ID" value="XM_024497463.1"/>
</dbReference>
<evidence type="ECO:0000256" key="1">
    <source>
        <dbReference type="SAM" id="Phobius"/>
    </source>
</evidence>
<dbReference type="GeneID" id="36343929"/>
<gene>
    <name evidence="2" type="ORF">EGR_08214</name>
</gene>
<dbReference type="CTD" id="36343929"/>
<name>W6U6P4_ECHGR</name>
<accession>W6U6P4</accession>
<keyword evidence="1" id="KW-0472">Membrane</keyword>
<keyword evidence="1" id="KW-1133">Transmembrane helix</keyword>
<sequence>MPTPYDELYYISTLQYDSNMQFMLQRGRALWLLAVYKFLKTFFVYFVELNVEAFNKPTYLENIWAISSELPLSVPIKGEIPIRLDFEFCSYSQDDDEYLRKSKGNILVLLNNAIQKNYWNYLLFKCKRFSAVEHLLF</sequence>